<comment type="caution">
    <text evidence="1">The sequence shown here is derived from an EMBL/GenBank/DDBJ whole genome shotgun (WGS) entry which is preliminary data.</text>
</comment>
<sequence>MSLKRKSCTKYGFENVPTWCMEGADTITSLLLAPPHFLPACPSKGPRKSLP</sequence>
<reference evidence="1" key="2">
    <citation type="journal article" date="2021" name="Genome Biol. Evol.">
        <title>Developing a high-quality reference genome for a parasitic bivalve with doubly uniparental inheritance (Bivalvia: Unionida).</title>
        <authorList>
            <person name="Smith C.H."/>
        </authorList>
    </citation>
    <scope>NUCLEOTIDE SEQUENCE</scope>
    <source>
        <strain evidence="1">CHS0354</strain>
        <tissue evidence="1">Mantle</tissue>
    </source>
</reference>
<proteinExistence type="predicted"/>
<dbReference type="AlphaFoldDB" id="A0AAE0VG77"/>
<accession>A0AAE0VG77</accession>
<protein>
    <submittedName>
        <fullName evidence="1">Uncharacterized protein</fullName>
    </submittedName>
</protein>
<evidence type="ECO:0000313" key="1">
    <source>
        <dbReference type="EMBL" id="KAK3575837.1"/>
    </source>
</evidence>
<feature type="non-terminal residue" evidence="1">
    <location>
        <position position="51"/>
    </location>
</feature>
<keyword evidence="2" id="KW-1185">Reference proteome</keyword>
<organism evidence="1 2">
    <name type="scientific">Potamilus streckersoni</name>
    <dbReference type="NCBI Taxonomy" id="2493646"/>
    <lineage>
        <taxon>Eukaryota</taxon>
        <taxon>Metazoa</taxon>
        <taxon>Spiralia</taxon>
        <taxon>Lophotrochozoa</taxon>
        <taxon>Mollusca</taxon>
        <taxon>Bivalvia</taxon>
        <taxon>Autobranchia</taxon>
        <taxon>Heteroconchia</taxon>
        <taxon>Palaeoheterodonta</taxon>
        <taxon>Unionida</taxon>
        <taxon>Unionoidea</taxon>
        <taxon>Unionidae</taxon>
        <taxon>Ambleminae</taxon>
        <taxon>Lampsilini</taxon>
        <taxon>Potamilus</taxon>
    </lineage>
</organism>
<reference evidence="1" key="1">
    <citation type="journal article" date="2021" name="Genome Biol. Evol.">
        <title>A High-Quality Reference Genome for a Parasitic Bivalve with Doubly Uniparental Inheritance (Bivalvia: Unionida).</title>
        <authorList>
            <person name="Smith C.H."/>
        </authorList>
    </citation>
    <scope>NUCLEOTIDE SEQUENCE</scope>
    <source>
        <strain evidence="1">CHS0354</strain>
    </source>
</reference>
<reference evidence="1" key="3">
    <citation type="submission" date="2023-05" db="EMBL/GenBank/DDBJ databases">
        <authorList>
            <person name="Smith C.H."/>
        </authorList>
    </citation>
    <scope>NUCLEOTIDE SEQUENCE</scope>
    <source>
        <strain evidence="1">CHS0354</strain>
        <tissue evidence="1">Mantle</tissue>
    </source>
</reference>
<gene>
    <name evidence="1" type="ORF">CHS0354_013011</name>
</gene>
<dbReference type="EMBL" id="JAEAOA010000788">
    <property type="protein sequence ID" value="KAK3575837.1"/>
    <property type="molecule type" value="Genomic_DNA"/>
</dbReference>
<name>A0AAE0VG77_9BIVA</name>
<dbReference type="Proteomes" id="UP001195483">
    <property type="component" value="Unassembled WGS sequence"/>
</dbReference>
<evidence type="ECO:0000313" key="2">
    <source>
        <dbReference type="Proteomes" id="UP001195483"/>
    </source>
</evidence>